<evidence type="ECO:0000313" key="1">
    <source>
        <dbReference type="EMBL" id="KAJ9650804.1"/>
    </source>
</evidence>
<gene>
    <name evidence="1" type="ORF">H2198_009891</name>
</gene>
<name>A0ACC2ZT87_9EURO</name>
<proteinExistence type="predicted"/>
<organism evidence="1 2">
    <name type="scientific">Neophaeococcomyces mojaviensis</name>
    <dbReference type="NCBI Taxonomy" id="3383035"/>
    <lineage>
        <taxon>Eukaryota</taxon>
        <taxon>Fungi</taxon>
        <taxon>Dikarya</taxon>
        <taxon>Ascomycota</taxon>
        <taxon>Pezizomycotina</taxon>
        <taxon>Eurotiomycetes</taxon>
        <taxon>Chaetothyriomycetidae</taxon>
        <taxon>Chaetothyriales</taxon>
        <taxon>Chaetothyriales incertae sedis</taxon>
        <taxon>Neophaeococcomyces</taxon>
    </lineage>
</organism>
<protein>
    <submittedName>
        <fullName evidence="1">Uncharacterized protein</fullName>
    </submittedName>
</protein>
<sequence length="712" mass="77959">STAHTGLAAHRPNLTAPQVTVPQQLSPTAEEFTPIALTTTFAGPQTNARIGAGIGIRPGILATSPVRSLVLDSDPDDTPSTSPSYPSDGLTFTLQADPGVIGQPPRPTRYVVRPTPSQGPAKFVVNFGTFTIDERVSRAFVVYGLDTATAFQKYEYIAASYRHFNSLVNINARNLRDGAFALQFDDIEDAKQALVLTKTFLFPGEPVQCVKQTPKEVAYAASMRSETITDHQAEYIIYVVDLGGSKSPIDVQAVLNACLDCGRVKAFKTHVADARAVMSFRVEFYDARTDATQLSGSPLCGYRICIESYAPDVIKGAPCQPDPLDDPAHLAAVMGYYRPTRPNVIVSPGVNHNVIDIMKIMLGQDVRTTIMLRNIPNRVDQESLKKLLDETSKGEYDFMYLRIDFANNCNVGYAFINFVDPMAIVPFAKARAGQKWNLFHSDKVAEISYATIQGRDCLVQKFRNSSVMCERPAFRPKLYKTGDGPDAGKEEPFPLPDNESKLRRSLDNAETVGLYKPLPNDGPNSAQTHTTSIPPPRNQAPGGGYTAPAPARVARTINHHVGSPFTQLGQEDCPVARSPSPLSVARAVDFFVNGPRSQTTHDNFSFARTTPSSLYAPREGQAYRERQRRQFSRFDRGTPGAESELAMLTSRFAGLNMTRPESVSTSGGVNLRPDNHVVNQPTSTPYQPASVSNPNFKVANFHPSFQQNGFDD</sequence>
<accession>A0ACC2ZT87</accession>
<dbReference type="Proteomes" id="UP001172386">
    <property type="component" value="Unassembled WGS sequence"/>
</dbReference>
<dbReference type="EMBL" id="JAPDRQ010000306">
    <property type="protein sequence ID" value="KAJ9650804.1"/>
    <property type="molecule type" value="Genomic_DNA"/>
</dbReference>
<evidence type="ECO:0000313" key="2">
    <source>
        <dbReference type="Proteomes" id="UP001172386"/>
    </source>
</evidence>
<comment type="caution">
    <text evidence="1">The sequence shown here is derived from an EMBL/GenBank/DDBJ whole genome shotgun (WGS) entry which is preliminary data.</text>
</comment>
<keyword evidence="2" id="KW-1185">Reference proteome</keyword>
<feature type="non-terminal residue" evidence="1">
    <location>
        <position position="1"/>
    </location>
</feature>
<reference evidence="1" key="1">
    <citation type="submission" date="2022-10" db="EMBL/GenBank/DDBJ databases">
        <title>Culturing micro-colonial fungi from biological soil crusts in the Mojave desert and describing Neophaeococcomyces mojavensis, and introducing the new genera and species Taxawa tesnikishii.</title>
        <authorList>
            <person name="Kurbessoian T."/>
            <person name="Stajich J.E."/>
        </authorList>
    </citation>
    <scope>NUCLEOTIDE SEQUENCE</scope>
    <source>
        <strain evidence="1">JES_112</strain>
    </source>
</reference>